<dbReference type="RefSeq" id="WP_110888908.1">
    <property type="nucleotide sequence ID" value="NZ_QJSX01000029.1"/>
</dbReference>
<keyword evidence="1" id="KW-0472">Membrane</keyword>
<evidence type="ECO:0000256" key="1">
    <source>
        <dbReference type="SAM" id="Phobius"/>
    </source>
</evidence>
<dbReference type="InterPro" id="IPR021858">
    <property type="entry name" value="Fun_TF"/>
</dbReference>
<dbReference type="Pfam" id="PF11951">
    <property type="entry name" value="Fungal_trans_2"/>
    <property type="match status" value="1"/>
</dbReference>
<keyword evidence="3" id="KW-1185">Reference proteome</keyword>
<proteinExistence type="predicted"/>
<evidence type="ECO:0000313" key="3">
    <source>
        <dbReference type="Proteomes" id="UP000248326"/>
    </source>
</evidence>
<name>A0A318S1H7_9DEIO</name>
<dbReference type="Proteomes" id="UP000248326">
    <property type="component" value="Unassembled WGS sequence"/>
</dbReference>
<feature type="transmembrane region" description="Helical" evidence="1">
    <location>
        <begin position="205"/>
        <end position="223"/>
    </location>
</feature>
<keyword evidence="1" id="KW-1133">Transmembrane helix</keyword>
<evidence type="ECO:0000313" key="2">
    <source>
        <dbReference type="EMBL" id="PYE48391.1"/>
    </source>
</evidence>
<organism evidence="2 3">
    <name type="scientific">Deinococcus yavapaiensis KR-236</name>
    <dbReference type="NCBI Taxonomy" id="694435"/>
    <lineage>
        <taxon>Bacteria</taxon>
        <taxon>Thermotogati</taxon>
        <taxon>Deinococcota</taxon>
        <taxon>Deinococci</taxon>
        <taxon>Deinococcales</taxon>
        <taxon>Deinococcaceae</taxon>
        <taxon>Deinococcus</taxon>
    </lineage>
</organism>
<gene>
    <name evidence="2" type="ORF">DES52_12910</name>
</gene>
<sequence>MSHLTEHKQDAEHTAANLAQPVQQGFEVAVDAVPTPARHVAESIGGLTEAVAETIAHGAKAAAHVPSHALEVTKEAAAHAGHLGGQMLGRAAETVKNKVQSRPERRVVKRVKAAHERAERAERAEREARNAAKMAAITAKKAQAKLTAQAAKAAAKHKASEESALKSVKSLEKQMASRMKSHEVAIHDLELKVGALAKRRPRKSGGNGLLWLLVLAGGGYYLARNPSVRRKIRETAEKFSPQVASSLHSASRSARQIIGEVWIERDESSPAASAADGKKA</sequence>
<accession>A0A318S1H7</accession>
<protein>
    <submittedName>
        <fullName evidence="2">Transcription factor-like protein</fullName>
    </submittedName>
</protein>
<keyword evidence="1" id="KW-0812">Transmembrane</keyword>
<dbReference type="EMBL" id="QJSX01000029">
    <property type="protein sequence ID" value="PYE48391.1"/>
    <property type="molecule type" value="Genomic_DNA"/>
</dbReference>
<comment type="caution">
    <text evidence="2">The sequence shown here is derived from an EMBL/GenBank/DDBJ whole genome shotgun (WGS) entry which is preliminary data.</text>
</comment>
<dbReference type="AlphaFoldDB" id="A0A318S1H7"/>
<reference evidence="2 3" key="1">
    <citation type="submission" date="2018-06" db="EMBL/GenBank/DDBJ databases">
        <title>Genomic Encyclopedia of Type Strains, Phase IV (KMG-IV): sequencing the most valuable type-strain genomes for metagenomic binning, comparative biology and taxonomic classification.</title>
        <authorList>
            <person name="Goeker M."/>
        </authorList>
    </citation>
    <scope>NUCLEOTIDE SEQUENCE [LARGE SCALE GENOMIC DNA]</scope>
    <source>
        <strain evidence="2 3">DSM 18048</strain>
    </source>
</reference>